<name>A0A7W9JIG4_9MICC</name>
<feature type="transmembrane region" description="Helical" evidence="2">
    <location>
        <begin position="94"/>
        <end position="114"/>
    </location>
</feature>
<feature type="transmembrane region" description="Helical" evidence="2">
    <location>
        <begin position="62"/>
        <end position="87"/>
    </location>
</feature>
<dbReference type="Proteomes" id="UP000567246">
    <property type="component" value="Unassembled WGS sequence"/>
</dbReference>
<dbReference type="AlphaFoldDB" id="A0A7W9JIG4"/>
<keyword evidence="4" id="KW-1185">Reference proteome</keyword>
<evidence type="ECO:0000256" key="1">
    <source>
        <dbReference type="SAM" id="MobiDB-lite"/>
    </source>
</evidence>
<reference evidence="3 4" key="1">
    <citation type="submission" date="2020-08" db="EMBL/GenBank/DDBJ databases">
        <title>Sequencing the genomes of 1000 actinobacteria strains.</title>
        <authorList>
            <person name="Klenk H.-P."/>
        </authorList>
    </citation>
    <scope>NUCLEOTIDE SEQUENCE [LARGE SCALE GENOMIC DNA]</scope>
    <source>
        <strain evidence="3 4">DSM 17945</strain>
    </source>
</reference>
<feature type="transmembrane region" description="Helical" evidence="2">
    <location>
        <begin position="126"/>
        <end position="147"/>
    </location>
</feature>
<evidence type="ECO:0000313" key="4">
    <source>
        <dbReference type="Proteomes" id="UP000567246"/>
    </source>
</evidence>
<sequence length="156" mass="16435">MSPRTAPDAAPSSARARRRRRRRRWENRRGWWGILAWSLAATAAAVAVVCAVALAMGGPDAAASALLGGGAVLVLSALTGATTALVWDRAREAALPVSVGLFVLKIVAFAVLLGTVPRPDWILPDAAAIAALVAILVWQCVEVLVFARTRRGIYAD</sequence>
<evidence type="ECO:0000313" key="3">
    <source>
        <dbReference type="EMBL" id="MBB5848482.1"/>
    </source>
</evidence>
<dbReference type="EMBL" id="JACHMW010000001">
    <property type="protein sequence ID" value="MBB5848482.1"/>
    <property type="molecule type" value="Genomic_DNA"/>
</dbReference>
<feature type="transmembrane region" description="Helical" evidence="2">
    <location>
        <begin position="30"/>
        <end position="56"/>
    </location>
</feature>
<dbReference type="RefSeq" id="WP_184171623.1">
    <property type="nucleotide sequence ID" value="NZ_BAABAG010000001.1"/>
</dbReference>
<gene>
    <name evidence="3" type="ORF">HDA33_001046</name>
</gene>
<protein>
    <submittedName>
        <fullName evidence="3">Peptidoglycan/LPS O-acetylase OafA/YrhL</fullName>
    </submittedName>
</protein>
<keyword evidence="2" id="KW-1133">Transmembrane helix</keyword>
<keyword evidence="2" id="KW-0472">Membrane</keyword>
<feature type="region of interest" description="Disordered" evidence="1">
    <location>
        <begin position="1"/>
        <end position="21"/>
    </location>
</feature>
<organism evidence="3 4">
    <name type="scientific">Micrococcus endophyticus</name>
    <dbReference type="NCBI Taxonomy" id="455343"/>
    <lineage>
        <taxon>Bacteria</taxon>
        <taxon>Bacillati</taxon>
        <taxon>Actinomycetota</taxon>
        <taxon>Actinomycetes</taxon>
        <taxon>Micrococcales</taxon>
        <taxon>Micrococcaceae</taxon>
        <taxon>Micrococcus</taxon>
    </lineage>
</organism>
<accession>A0A7W9JIG4</accession>
<comment type="caution">
    <text evidence="3">The sequence shown here is derived from an EMBL/GenBank/DDBJ whole genome shotgun (WGS) entry which is preliminary data.</text>
</comment>
<keyword evidence="2" id="KW-0812">Transmembrane</keyword>
<feature type="compositionally biased region" description="Low complexity" evidence="1">
    <location>
        <begin position="1"/>
        <end position="14"/>
    </location>
</feature>
<proteinExistence type="predicted"/>
<evidence type="ECO:0000256" key="2">
    <source>
        <dbReference type="SAM" id="Phobius"/>
    </source>
</evidence>